<organism evidence="1 2">
    <name type="scientific">Syphacia muris</name>
    <dbReference type="NCBI Taxonomy" id="451379"/>
    <lineage>
        <taxon>Eukaryota</taxon>
        <taxon>Metazoa</taxon>
        <taxon>Ecdysozoa</taxon>
        <taxon>Nematoda</taxon>
        <taxon>Chromadorea</taxon>
        <taxon>Rhabditida</taxon>
        <taxon>Spirurina</taxon>
        <taxon>Oxyuridomorpha</taxon>
        <taxon>Oxyuroidea</taxon>
        <taxon>Oxyuridae</taxon>
        <taxon>Syphacia</taxon>
    </lineage>
</organism>
<evidence type="ECO:0000313" key="1">
    <source>
        <dbReference type="Proteomes" id="UP000046393"/>
    </source>
</evidence>
<dbReference type="WBParaSite" id="SMUV_0000638301-mRNA-1">
    <property type="protein sequence ID" value="SMUV_0000638301-mRNA-1"/>
    <property type="gene ID" value="SMUV_0000638301"/>
</dbReference>
<reference evidence="2" key="1">
    <citation type="submission" date="2017-02" db="UniProtKB">
        <authorList>
            <consortium name="WormBaseParasite"/>
        </authorList>
    </citation>
    <scope>IDENTIFICATION</scope>
</reference>
<sequence length="420" mass="46630">MTDERSGPFFPNLYIAGDKSGQKPQTVPDVHLPGQITRFSGRSSFNPFTHAVSAVFNEDLTDSWGTGFAVHGVNNLGLDVKNNYPQYSDIVLGRNDAQYQPFITALSAGAEYDLIKIREVAGHLNLPLPGINEIFDLDGRIMLKGYGNGVLQSTLDFPLTLSDPAERAPFNFKYLNFMADRHMQYGQLRNRPRGLGLLKLPTGMTDERSGPFFPNLYIAGDKSGQKPQTIPDLHLPGQETHFSGKTAFNPFTQAVSAVFTEDLSDAWGTGFGVHGVNTYGLNVRDNYHKFSDAVLGRNDASYQPFILGFTTGGEYDFIKIREVSGHLDLPIPGINEVFDLDGSIMLKGNGNGVLNSHLDFPLLLSDPKERAPFNFKYLNFMADRHMHYGHVLPNVNLFLLRRQDIMNRLVQNKANPTTVG</sequence>
<name>A0A0N5AP21_9BILA</name>
<proteinExistence type="predicted"/>
<dbReference type="AlphaFoldDB" id="A0A0N5AP21"/>
<protein>
    <submittedName>
        <fullName evidence="2">TonB_dep_Rec domain-containing protein</fullName>
    </submittedName>
</protein>
<evidence type="ECO:0000313" key="2">
    <source>
        <dbReference type="WBParaSite" id="SMUV_0000638301-mRNA-1"/>
    </source>
</evidence>
<accession>A0A0N5AP21</accession>
<keyword evidence="1" id="KW-1185">Reference proteome</keyword>
<dbReference type="Proteomes" id="UP000046393">
    <property type="component" value="Unplaced"/>
</dbReference>